<evidence type="ECO:0000256" key="4">
    <source>
        <dbReference type="ARBA" id="ARBA00023163"/>
    </source>
</evidence>
<keyword evidence="7" id="KW-1185">Reference proteome</keyword>
<dbReference type="RefSeq" id="WP_104001173.1">
    <property type="nucleotide sequence ID" value="NZ_FNVQ01000001.1"/>
</dbReference>
<accession>A0A1H5TR23</accession>
<evidence type="ECO:0000313" key="7">
    <source>
        <dbReference type="Proteomes" id="UP000236745"/>
    </source>
</evidence>
<evidence type="ECO:0000313" key="6">
    <source>
        <dbReference type="EMBL" id="SEF65233.1"/>
    </source>
</evidence>
<dbReference type="InterPro" id="IPR036390">
    <property type="entry name" value="WH_DNA-bd_sf"/>
</dbReference>
<dbReference type="PANTHER" id="PTHR30427">
    <property type="entry name" value="TRANSCRIPTIONAL ACTIVATOR PROTEIN LYSR"/>
    <property type="match status" value="1"/>
</dbReference>
<keyword evidence="3" id="KW-0238">DNA-binding</keyword>
<dbReference type="Pfam" id="PF03466">
    <property type="entry name" value="LysR_substrate"/>
    <property type="match status" value="1"/>
</dbReference>
<dbReference type="InterPro" id="IPR005119">
    <property type="entry name" value="LysR_subst-bd"/>
</dbReference>
<sequence length="305" mass="34395">MTPRQIEAFREVVLQGSLTAAALTLNISQPAVSRMIRDMTEEVGFALFERHKGRMRPTGPALMLFQEVERSFVGLDQIRQAAVQIQQLESGRLRVAAMPVLGSFLLPEASDRFLGANPTVAFHIEVHSSPMIVQLLREQQVDIGFVQSDMVPLYVAPERRIHFDGPCVCAFHRDHPFAEKEVISLGDLDGESVIELNKQSVINRKLNTLCNNHGVNIGRRLQVSWFQLACNFVARGHGVAIVDLLSATYYRDPNFVYRPIQFPINYEFDLMYPPISSVNPLAKSFVEEVISLMPREVSVQRVEGY</sequence>
<feature type="domain" description="HTH lysR-type" evidence="5">
    <location>
        <begin position="1"/>
        <end position="58"/>
    </location>
</feature>
<comment type="similarity">
    <text evidence="1">Belongs to the LysR transcriptional regulatory family.</text>
</comment>
<dbReference type="AlphaFoldDB" id="A0A1H5TR23"/>
<name>A0A1H5TR23_9GAMM</name>
<dbReference type="Pfam" id="PF00126">
    <property type="entry name" value="HTH_1"/>
    <property type="match status" value="1"/>
</dbReference>
<evidence type="ECO:0000259" key="5">
    <source>
        <dbReference type="PROSITE" id="PS50931"/>
    </source>
</evidence>
<dbReference type="Gene3D" id="3.40.190.10">
    <property type="entry name" value="Periplasmic binding protein-like II"/>
    <property type="match status" value="2"/>
</dbReference>
<evidence type="ECO:0000256" key="1">
    <source>
        <dbReference type="ARBA" id="ARBA00009437"/>
    </source>
</evidence>
<proteinExistence type="inferred from homology"/>
<dbReference type="PROSITE" id="PS50931">
    <property type="entry name" value="HTH_LYSR"/>
    <property type="match status" value="1"/>
</dbReference>
<evidence type="ECO:0000256" key="2">
    <source>
        <dbReference type="ARBA" id="ARBA00023015"/>
    </source>
</evidence>
<gene>
    <name evidence="6" type="ORF">SAMN05444390_101146</name>
</gene>
<dbReference type="SUPFAM" id="SSF46785">
    <property type="entry name" value="Winged helix' DNA-binding domain"/>
    <property type="match status" value="1"/>
</dbReference>
<dbReference type="Proteomes" id="UP000236745">
    <property type="component" value="Unassembled WGS sequence"/>
</dbReference>
<organism evidence="6 7">
    <name type="scientific">Marinobacterium lutimaris</name>
    <dbReference type="NCBI Taxonomy" id="568106"/>
    <lineage>
        <taxon>Bacteria</taxon>
        <taxon>Pseudomonadati</taxon>
        <taxon>Pseudomonadota</taxon>
        <taxon>Gammaproteobacteria</taxon>
        <taxon>Oceanospirillales</taxon>
        <taxon>Oceanospirillaceae</taxon>
        <taxon>Marinobacterium</taxon>
    </lineage>
</organism>
<keyword evidence="4" id="KW-0804">Transcription</keyword>
<keyword evidence="2" id="KW-0805">Transcription regulation</keyword>
<dbReference type="PRINTS" id="PR00039">
    <property type="entry name" value="HTHLYSR"/>
</dbReference>
<evidence type="ECO:0000256" key="3">
    <source>
        <dbReference type="ARBA" id="ARBA00023125"/>
    </source>
</evidence>
<dbReference type="SUPFAM" id="SSF53850">
    <property type="entry name" value="Periplasmic binding protein-like II"/>
    <property type="match status" value="1"/>
</dbReference>
<dbReference type="GO" id="GO:0003700">
    <property type="term" value="F:DNA-binding transcription factor activity"/>
    <property type="evidence" value="ECO:0007669"/>
    <property type="project" value="InterPro"/>
</dbReference>
<dbReference type="OrthoDB" id="6624490at2"/>
<reference evidence="6 7" key="1">
    <citation type="submission" date="2016-10" db="EMBL/GenBank/DDBJ databases">
        <authorList>
            <person name="de Groot N.N."/>
        </authorList>
    </citation>
    <scope>NUCLEOTIDE SEQUENCE [LARGE SCALE GENOMIC DNA]</scope>
    <source>
        <strain evidence="6 7">DSM 22012</strain>
    </source>
</reference>
<dbReference type="PANTHER" id="PTHR30427:SF1">
    <property type="entry name" value="TRANSCRIPTIONAL ACTIVATOR PROTEIN LYSR"/>
    <property type="match status" value="1"/>
</dbReference>
<dbReference type="GO" id="GO:0043565">
    <property type="term" value="F:sequence-specific DNA binding"/>
    <property type="evidence" value="ECO:0007669"/>
    <property type="project" value="TreeGrafter"/>
</dbReference>
<protein>
    <submittedName>
        <fullName evidence="6">Transcriptional regulator, LysR family</fullName>
    </submittedName>
</protein>
<dbReference type="EMBL" id="FNVQ01000001">
    <property type="protein sequence ID" value="SEF65233.1"/>
    <property type="molecule type" value="Genomic_DNA"/>
</dbReference>
<dbReference type="GO" id="GO:0010628">
    <property type="term" value="P:positive regulation of gene expression"/>
    <property type="evidence" value="ECO:0007669"/>
    <property type="project" value="TreeGrafter"/>
</dbReference>
<dbReference type="InterPro" id="IPR036388">
    <property type="entry name" value="WH-like_DNA-bd_sf"/>
</dbReference>
<dbReference type="Gene3D" id="1.10.10.10">
    <property type="entry name" value="Winged helix-like DNA-binding domain superfamily/Winged helix DNA-binding domain"/>
    <property type="match status" value="1"/>
</dbReference>
<dbReference type="InterPro" id="IPR000847">
    <property type="entry name" value="LysR_HTH_N"/>
</dbReference>